<dbReference type="InterPro" id="IPR007271">
    <property type="entry name" value="Nuc_sug_transpt"/>
</dbReference>
<proteinExistence type="predicted"/>
<dbReference type="GO" id="GO:0000139">
    <property type="term" value="C:Golgi membrane"/>
    <property type="evidence" value="ECO:0007669"/>
    <property type="project" value="InterPro"/>
</dbReference>
<evidence type="ECO:0000256" key="1">
    <source>
        <dbReference type="ARBA" id="ARBA00004141"/>
    </source>
</evidence>
<feature type="transmembrane region" description="Helical" evidence="6">
    <location>
        <begin position="53"/>
        <end position="72"/>
    </location>
</feature>
<dbReference type="AlphaFoldDB" id="A0A0N5AX37"/>
<sequence length="157" mass="17734">MKVANDNAVKIYQINALTKPFFESIEKTDECEKLLLKNVEITVRSTNNSKTQLGLMLFLTVQQIAMPLLVRFAKQQNTDYQPTVLVFITEVLKLIMCLAIITTQNGSFKKLGVEVYKHIVCNVSDTLKSCVPAVVYALQNNLYYIALHNINAAQYTV</sequence>
<keyword evidence="2" id="KW-0762">Sugar transport</keyword>
<dbReference type="WBParaSite" id="SMUV_0000950501-mRNA-1">
    <property type="protein sequence ID" value="SMUV_0000950501-mRNA-1"/>
    <property type="gene ID" value="SMUV_0000950501"/>
</dbReference>
<evidence type="ECO:0000256" key="2">
    <source>
        <dbReference type="ARBA" id="ARBA00022597"/>
    </source>
</evidence>
<keyword evidence="5 6" id="KW-0472">Membrane</keyword>
<dbReference type="Proteomes" id="UP000046393">
    <property type="component" value="Unplaced"/>
</dbReference>
<comment type="subcellular location">
    <subcellularLocation>
        <location evidence="1">Membrane</location>
        <topology evidence="1">Multi-pass membrane protein</topology>
    </subcellularLocation>
</comment>
<dbReference type="Pfam" id="PF04142">
    <property type="entry name" value="Nuc_sug_transp"/>
    <property type="match status" value="1"/>
</dbReference>
<protein>
    <submittedName>
        <fullName evidence="8">Transmembrane protein</fullName>
    </submittedName>
</protein>
<keyword evidence="7" id="KW-1185">Reference proteome</keyword>
<feature type="transmembrane region" description="Helical" evidence="6">
    <location>
        <begin position="84"/>
        <end position="101"/>
    </location>
</feature>
<evidence type="ECO:0000256" key="6">
    <source>
        <dbReference type="SAM" id="Phobius"/>
    </source>
</evidence>
<evidence type="ECO:0000313" key="8">
    <source>
        <dbReference type="WBParaSite" id="SMUV_0000950501-mRNA-1"/>
    </source>
</evidence>
<name>A0A0N5AX37_9BILA</name>
<keyword evidence="4 6" id="KW-1133">Transmembrane helix</keyword>
<evidence type="ECO:0000256" key="4">
    <source>
        <dbReference type="ARBA" id="ARBA00022989"/>
    </source>
</evidence>
<organism evidence="7 8">
    <name type="scientific">Syphacia muris</name>
    <dbReference type="NCBI Taxonomy" id="451379"/>
    <lineage>
        <taxon>Eukaryota</taxon>
        <taxon>Metazoa</taxon>
        <taxon>Ecdysozoa</taxon>
        <taxon>Nematoda</taxon>
        <taxon>Chromadorea</taxon>
        <taxon>Rhabditida</taxon>
        <taxon>Spirurina</taxon>
        <taxon>Oxyuridomorpha</taxon>
        <taxon>Oxyuroidea</taxon>
        <taxon>Oxyuridae</taxon>
        <taxon>Syphacia</taxon>
    </lineage>
</organism>
<dbReference type="PANTHER" id="PTHR10231">
    <property type="entry name" value="NUCLEOTIDE-SUGAR TRANSMEMBRANE TRANSPORTER"/>
    <property type="match status" value="1"/>
</dbReference>
<evidence type="ECO:0000313" key="7">
    <source>
        <dbReference type="Proteomes" id="UP000046393"/>
    </source>
</evidence>
<evidence type="ECO:0000256" key="3">
    <source>
        <dbReference type="ARBA" id="ARBA00022692"/>
    </source>
</evidence>
<dbReference type="STRING" id="451379.A0A0N5AX37"/>
<dbReference type="GO" id="GO:0015165">
    <property type="term" value="F:pyrimidine nucleotide-sugar transmembrane transporter activity"/>
    <property type="evidence" value="ECO:0007669"/>
    <property type="project" value="InterPro"/>
</dbReference>
<evidence type="ECO:0000256" key="5">
    <source>
        <dbReference type="ARBA" id="ARBA00023136"/>
    </source>
</evidence>
<accession>A0A0N5AX37</accession>
<reference evidence="8" key="1">
    <citation type="submission" date="2017-02" db="UniProtKB">
        <authorList>
            <consortium name="WormBaseParasite"/>
        </authorList>
    </citation>
    <scope>IDENTIFICATION</scope>
</reference>
<keyword evidence="3 6" id="KW-0812">Transmembrane</keyword>
<keyword evidence="2" id="KW-0813">Transport</keyword>